<comment type="caution">
    <text evidence="1">The sequence shown here is derived from an EMBL/GenBank/DDBJ whole genome shotgun (WGS) entry which is preliminary data.</text>
</comment>
<proteinExistence type="predicted"/>
<reference evidence="1" key="1">
    <citation type="journal article" date="2015" name="Nature">
        <title>Complex archaea that bridge the gap between prokaryotes and eukaryotes.</title>
        <authorList>
            <person name="Spang A."/>
            <person name="Saw J.H."/>
            <person name="Jorgensen S.L."/>
            <person name="Zaremba-Niedzwiedzka K."/>
            <person name="Martijn J."/>
            <person name="Lind A.E."/>
            <person name="van Eijk R."/>
            <person name="Schleper C."/>
            <person name="Guy L."/>
            <person name="Ettema T.J."/>
        </authorList>
    </citation>
    <scope>NUCLEOTIDE SEQUENCE</scope>
</reference>
<accession>A0A0F9JZE8</accession>
<protein>
    <submittedName>
        <fullName evidence="1">Uncharacterized protein</fullName>
    </submittedName>
</protein>
<name>A0A0F9JZE8_9ZZZZ</name>
<sequence length="188" mass="20104">MADLARLRRMAPFADLSTQQFRAVIGERKTLFEPSTSGSSLGSYSSPTTRAIRGLGGAGGGGSGGGAEIHVGLVKEKTVYVAPDSFKYEFCRVVRLLSTPGQFPVVYSNTCDTVHMFPPGQLYIPNKSWVHYSLVSGTGGEAFLGWAVIVGWQWNAGEYYAPPDCAIENCGLPVPPDDEPAWPQGACP</sequence>
<evidence type="ECO:0000313" key="1">
    <source>
        <dbReference type="EMBL" id="KKM04258.1"/>
    </source>
</evidence>
<dbReference type="AlphaFoldDB" id="A0A0F9JZE8"/>
<organism evidence="1">
    <name type="scientific">marine sediment metagenome</name>
    <dbReference type="NCBI Taxonomy" id="412755"/>
    <lineage>
        <taxon>unclassified sequences</taxon>
        <taxon>metagenomes</taxon>
        <taxon>ecological metagenomes</taxon>
    </lineage>
</organism>
<dbReference type="EMBL" id="LAZR01016495">
    <property type="protein sequence ID" value="KKM04258.1"/>
    <property type="molecule type" value="Genomic_DNA"/>
</dbReference>
<gene>
    <name evidence="1" type="ORF">LCGC14_1766050</name>
</gene>